<evidence type="ECO:0000259" key="2">
    <source>
        <dbReference type="Pfam" id="PF25954"/>
    </source>
</evidence>
<keyword evidence="1" id="KW-0175">Coiled coil</keyword>
<dbReference type="SUPFAM" id="SSF111369">
    <property type="entry name" value="HlyD-like secretion proteins"/>
    <property type="match status" value="1"/>
</dbReference>
<evidence type="ECO:0000313" key="3">
    <source>
        <dbReference type="EMBL" id="PRX57247.1"/>
    </source>
</evidence>
<feature type="domain" description="CusB-like beta-barrel" evidence="2">
    <location>
        <begin position="239"/>
        <end position="307"/>
    </location>
</feature>
<dbReference type="OrthoDB" id="869610at2"/>
<dbReference type="EMBL" id="PVYX01000001">
    <property type="protein sequence ID" value="PRX57247.1"/>
    <property type="molecule type" value="Genomic_DNA"/>
</dbReference>
<feature type="coiled-coil region" evidence="1">
    <location>
        <begin position="156"/>
        <end position="194"/>
    </location>
</feature>
<protein>
    <submittedName>
        <fullName evidence="3">Multidrug efflux pump subunit AcrA (Membrane-fusion protein)</fullName>
    </submittedName>
</protein>
<dbReference type="Gene3D" id="2.40.50.100">
    <property type="match status" value="1"/>
</dbReference>
<evidence type="ECO:0000256" key="1">
    <source>
        <dbReference type="SAM" id="Coils"/>
    </source>
</evidence>
<dbReference type="AlphaFoldDB" id="A0A2T0MI31"/>
<dbReference type="RefSeq" id="WP_106144151.1">
    <property type="nucleotide sequence ID" value="NZ_PVYX01000001.1"/>
</dbReference>
<dbReference type="Gene3D" id="2.40.30.170">
    <property type="match status" value="1"/>
</dbReference>
<dbReference type="PROSITE" id="PS51257">
    <property type="entry name" value="PROKAR_LIPOPROTEIN"/>
    <property type="match status" value="1"/>
</dbReference>
<dbReference type="PANTHER" id="PTHR30469">
    <property type="entry name" value="MULTIDRUG RESISTANCE PROTEIN MDTA"/>
    <property type="match status" value="1"/>
</dbReference>
<organism evidence="3 4">
    <name type="scientific">Flagellimonas meridianipacifica</name>
    <dbReference type="NCBI Taxonomy" id="1080225"/>
    <lineage>
        <taxon>Bacteria</taxon>
        <taxon>Pseudomonadati</taxon>
        <taxon>Bacteroidota</taxon>
        <taxon>Flavobacteriia</taxon>
        <taxon>Flavobacteriales</taxon>
        <taxon>Flavobacteriaceae</taxon>
        <taxon>Flagellimonas</taxon>
    </lineage>
</organism>
<dbReference type="Pfam" id="PF25954">
    <property type="entry name" value="Beta-barrel_RND_2"/>
    <property type="match status" value="1"/>
</dbReference>
<dbReference type="GO" id="GO:1990281">
    <property type="term" value="C:efflux pump complex"/>
    <property type="evidence" value="ECO:0007669"/>
    <property type="project" value="TreeGrafter"/>
</dbReference>
<dbReference type="Proteomes" id="UP000237640">
    <property type="component" value="Unassembled WGS sequence"/>
</dbReference>
<name>A0A2T0MI31_9FLAO</name>
<dbReference type="GO" id="GO:0015562">
    <property type="term" value="F:efflux transmembrane transporter activity"/>
    <property type="evidence" value="ECO:0007669"/>
    <property type="project" value="TreeGrafter"/>
</dbReference>
<sequence>MRTISKYYLVCFISFLSVVGCTKKDQKTYPQKVPLTESVYASATIQPDSLYEAYSSVSGILDYNLVEEGETVRKDQAIVQIGNLETEMNKRNVQLSLRLARDNYEGEAAILREIQDEIKTALLQLKNDSINYFRQKNLWEQNIGSKIEFDNRQLAYDLSQNTLRLLKRKYERTQNELSTQVMQAENDVKAAQKISKDFTIASKIDGTVYALYKNPGEIVSTNEPVAAVGHSNRFLIELLVDEVDIVKLDIGQKTWILLDAYGNQVFEAKLSKIYPKKDERSQTFKVEATFLVPPKKLYPGLSGEANIVIAEKDETLTIMKEYLIDGSRVLTDEGEMPVKIGIQSLDKVEILDGIDENTVILKPNR</sequence>
<dbReference type="PANTHER" id="PTHR30469:SF33">
    <property type="entry name" value="SLR1207 PROTEIN"/>
    <property type="match status" value="1"/>
</dbReference>
<gene>
    <name evidence="3" type="ORF">CLV81_1250</name>
</gene>
<dbReference type="InterPro" id="IPR058792">
    <property type="entry name" value="Beta-barrel_RND_2"/>
</dbReference>
<proteinExistence type="predicted"/>
<comment type="caution">
    <text evidence="3">The sequence shown here is derived from an EMBL/GenBank/DDBJ whole genome shotgun (WGS) entry which is preliminary data.</text>
</comment>
<keyword evidence="4" id="KW-1185">Reference proteome</keyword>
<reference evidence="3 4" key="1">
    <citation type="submission" date="2018-03" db="EMBL/GenBank/DDBJ databases">
        <title>Genomic Encyclopedia of Archaeal and Bacterial Type Strains, Phase II (KMG-II): from individual species to whole genera.</title>
        <authorList>
            <person name="Goeker M."/>
        </authorList>
    </citation>
    <scope>NUCLEOTIDE SEQUENCE [LARGE SCALE GENOMIC DNA]</scope>
    <source>
        <strain evidence="3 4">DSM 25027</strain>
    </source>
</reference>
<evidence type="ECO:0000313" key="4">
    <source>
        <dbReference type="Proteomes" id="UP000237640"/>
    </source>
</evidence>
<accession>A0A2T0MI31</accession>